<comment type="caution">
    <text evidence="1">The sequence shown here is derived from an EMBL/GenBank/DDBJ whole genome shotgun (WGS) entry which is preliminary data.</text>
</comment>
<evidence type="ECO:0000313" key="2">
    <source>
        <dbReference type="Proteomes" id="UP000663879"/>
    </source>
</evidence>
<protein>
    <submittedName>
        <fullName evidence="1">Uncharacterized protein</fullName>
    </submittedName>
</protein>
<organism evidence="1 2">
    <name type="scientific">Brachionus calyciflorus</name>
    <dbReference type="NCBI Taxonomy" id="104777"/>
    <lineage>
        <taxon>Eukaryota</taxon>
        <taxon>Metazoa</taxon>
        <taxon>Spiralia</taxon>
        <taxon>Gnathifera</taxon>
        <taxon>Rotifera</taxon>
        <taxon>Eurotatoria</taxon>
        <taxon>Monogononta</taxon>
        <taxon>Pseudotrocha</taxon>
        <taxon>Ploima</taxon>
        <taxon>Brachionidae</taxon>
        <taxon>Brachionus</taxon>
    </lineage>
</organism>
<accession>A0A813W248</accession>
<name>A0A813W248_9BILA</name>
<proteinExistence type="predicted"/>
<dbReference type="AlphaFoldDB" id="A0A813W248"/>
<evidence type="ECO:0000313" key="1">
    <source>
        <dbReference type="EMBL" id="CAF0854428.1"/>
    </source>
</evidence>
<reference evidence="1" key="1">
    <citation type="submission" date="2021-02" db="EMBL/GenBank/DDBJ databases">
        <authorList>
            <person name="Nowell W R."/>
        </authorList>
    </citation>
    <scope>NUCLEOTIDE SEQUENCE</scope>
    <source>
        <strain evidence="1">Ploen Becks lab</strain>
    </source>
</reference>
<dbReference type="EMBL" id="CAJNOC010001318">
    <property type="protein sequence ID" value="CAF0854428.1"/>
    <property type="molecule type" value="Genomic_DNA"/>
</dbReference>
<gene>
    <name evidence="1" type="ORF">OXX778_LOCUS9121</name>
</gene>
<keyword evidence="2" id="KW-1185">Reference proteome</keyword>
<sequence>MEEHTQISSASIAATGMAILANVPRLIREPKHVIYAGFLAGLGGLAKYKLNLFETGFFQVVNATNSTSNQFFFDF</sequence>
<dbReference type="Proteomes" id="UP000663879">
    <property type="component" value="Unassembled WGS sequence"/>
</dbReference>